<dbReference type="AlphaFoldDB" id="X0S2N5"/>
<reference evidence="4" key="1">
    <citation type="journal article" date="2014" name="Front. Microbiol.">
        <title>High frequency of phylogenetically diverse reductive dehalogenase-homologous genes in deep subseafloor sedimentary metagenomes.</title>
        <authorList>
            <person name="Kawai M."/>
            <person name="Futagami T."/>
            <person name="Toyoda A."/>
            <person name="Takaki Y."/>
            <person name="Nishi S."/>
            <person name="Hori S."/>
            <person name="Arai W."/>
            <person name="Tsubouchi T."/>
            <person name="Morono Y."/>
            <person name="Uchiyama I."/>
            <person name="Ito T."/>
            <person name="Fujiyama A."/>
            <person name="Inagaki F."/>
            <person name="Takami H."/>
        </authorList>
    </citation>
    <scope>NUCLEOTIDE SEQUENCE</scope>
    <source>
        <strain evidence="4">Expedition CK06-06</strain>
    </source>
</reference>
<dbReference type="Pfam" id="PF00588">
    <property type="entry name" value="SpoU_methylase"/>
    <property type="match status" value="1"/>
</dbReference>
<dbReference type="InterPro" id="IPR004441">
    <property type="entry name" value="rRNA_MeTrfase_TrmH"/>
</dbReference>
<dbReference type="CDD" id="cd18095">
    <property type="entry name" value="SpoU-like_rRNA-MTase"/>
    <property type="match status" value="1"/>
</dbReference>
<dbReference type="GO" id="GO:0006396">
    <property type="term" value="P:RNA processing"/>
    <property type="evidence" value="ECO:0007669"/>
    <property type="project" value="InterPro"/>
</dbReference>
<feature type="non-terminal residue" evidence="4">
    <location>
        <position position="1"/>
    </location>
</feature>
<gene>
    <name evidence="4" type="ORF">S01H1_14952</name>
</gene>
<dbReference type="PANTHER" id="PTHR46429">
    <property type="entry name" value="23S RRNA (GUANOSINE-2'-O-)-METHYLTRANSFERASE RLMB"/>
    <property type="match status" value="1"/>
</dbReference>
<feature type="domain" description="tRNA/rRNA methyltransferase SpoU type" evidence="3">
    <location>
        <begin position="1"/>
        <end position="101"/>
    </location>
</feature>
<organism evidence="4">
    <name type="scientific">marine sediment metagenome</name>
    <dbReference type="NCBI Taxonomy" id="412755"/>
    <lineage>
        <taxon>unclassified sequences</taxon>
        <taxon>metagenomes</taxon>
        <taxon>ecological metagenomes</taxon>
    </lineage>
</organism>
<dbReference type="GO" id="GO:0032259">
    <property type="term" value="P:methylation"/>
    <property type="evidence" value="ECO:0007669"/>
    <property type="project" value="UniProtKB-KW"/>
</dbReference>
<comment type="caution">
    <text evidence="4">The sequence shown here is derived from an EMBL/GenBank/DDBJ whole genome shotgun (WGS) entry which is preliminary data.</text>
</comment>
<dbReference type="InterPro" id="IPR029028">
    <property type="entry name" value="Alpha/beta_knot_MTases"/>
</dbReference>
<evidence type="ECO:0000313" key="4">
    <source>
        <dbReference type="EMBL" id="GAF69466.1"/>
    </source>
</evidence>
<dbReference type="InterPro" id="IPR001537">
    <property type="entry name" value="SpoU_MeTrfase"/>
</dbReference>
<sequence length="110" mass="12317">PKVIRSTMGSLFQVPIINGLDDDEAVKWLNYNSINIMVADLDGEEYYYSANLRKPFALVIGNENRGPNDIWRKAAYKKIKIPILGSTESLNASVAAGIILYDAVRQRLCK</sequence>
<dbReference type="EMBL" id="BARS01007799">
    <property type="protein sequence ID" value="GAF69466.1"/>
    <property type="molecule type" value="Genomic_DNA"/>
</dbReference>
<keyword evidence="1" id="KW-0489">Methyltransferase</keyword>
<dbReference type="GO" id="GO:0008173">
    <property type="term" value="F:RNA methyltransferase activity"/>
    <property type="evidence" value="ECO:0007669"/>
    <property type="project" value="InterPro"/>
</dbReference>
<protein>
    <recommendedName>
        <fullName evidence="3">tRNA/rRNA methyltransferase SpoU type domain-containing protein</fullName>
    </recommendedName>
</protein>
<proteinExistence type="predicted"/>
<evidence type="ECO:0000256" key="1">
    <source>
        <dbReference type="ARBA" id="ARBA00022603"/>
    </source>
</evidence>
<evidence type="ECO:0000256" key="2">
    <source>
        <dbReference type="ARBA" id="ARBA00022679"/>
    </source>
</evidence>
<dbReference type="PANTHER" id="PTHR46429:SF1">
    <property type="entry name" value="23S RRNA (GUANOSINE-2'-O-)-METHYLTRANSFERASE RLMB"/>
    <property type="match status" value="1"/>
</dbReference>
<dbReference type="InterPro" id="IPR029026">
    <property type="entry name" value="tRNA_m1G_MTases_N"/>
</dbReference>
<dbReference type="GO" id="GO:0005829">
    <property type="term" value="C:cytosol"/>
    <property type="evidence" value="ECO:0007669"/>
    <property type="project" value="TreeGrafter"/>
</dbReference>
<accession>X0S2N5</accession>
<dbReference type="SUPFAM" id="SSF75217">
    <property type="entry name" value="alpha/beta knot"/>
    <property type="match status" value="1"/>
</dbReference>
<dbReference type="GO" id="GO:0003723">
    <property type="term" value="F:RNA binding"/>
    <property type="evidence" value="ECO:0007669"/>
    <property type="project" value="InterPro"/>
</dbReference>
<keyword evidence="2" id="KW-0808">Transferase</keyword>
<name>X0S2N5_9ZZZZ</name>
<dbReference type="Gene3D" id="3.40.1280.10">
    <property type="match status" value="1"/>
</dbReference>
<evidence type="ECO:0000259" key="3">
    <source>
        <dbReference type="Pfam" id="PF00588"/>
    </source>
</evidence>